<dbReference type="Proteomes" id="UP000557717">
    <property type="component" value="Unassembled WGS sequence"/>
</dbReference>
<dbReference type="Pfam" id="PF00884">
    <property type="entry name" value="Sulfatase"/>
    <property type="match status" value="1"/>
</dbReference>
<evidence type="ECO:0000256" key="3">
    <source>
        <dbReference type="SAM" id="SignalP"/>
    </source>
</evidence>
<reference evidence="5 6" key="1">
    <citation type="submission" date="2020-08" db="EMBL/GenBank/DDBJ databases">
        <title>Genomic Encyclopedia of Type Strains, Phase IV (KMG-IV): sequencing the most valuable type-strain genomes for metagenomic binning, comparative biology and taxonomic classification.</title>
        <authorList>
            <person name="Goeker M."/>
        </authorList>
    </citation>
    <scope>NUCLEOTIDE SEQUENCE [LARGE SCALE GENOMIC DNA]</scope>
    <source>
        <strain evidence="5 6">YC6886</strain>
    </source>
</reference>
<dbReference type="RefSeq" id="WP_184015231.1">
    <property type="nucleotide sequence ID" value="NZ_JACHFD010000001.1"/>
</dbReference>
<dbReference type="InterPro" id="IPR052701">
    <property type="entry name" value="GAG_Ulvan_Degrading_Sulfatases"/>
</dbReference>
<dbReference type="PANTHER" id="PTHR43751:SF3">
    <property type="entry name" value="SULFATASE N-TERMINAL DOMAIN-CONTAINING PROTEIN"/>
    <property type="match status" value="1"/>
</dbReference>
<feature type="domain" description="PA14" evidence="4">
    <location>
        <begin position="541"/>
        <end position="678"/>
    </location>
</feature>
<dbReference type="SMART" id="SM00758">
    <property type="entry name" value="PA14"/>
    <property type="match status" value="1"/>
</dbReference>
<dbReference type="InterPro" id="IPR024607">
    <property type="entry name" value="Sulfatase_CS"/>
</dbReference>
<dbReference type="Pfam" id="PF07691">
    <property type="entry name" value="PA14"/>
    <property type="match status" value="1"/>
</dbReference>
<evidence type="ECO:0000256" key="1">
    <source>
        <dbReference type="ARBA" id="ARBA00008779"/>
    </source>
</evidence>
<dbReference type="InterPro" id="IPR017850">
    <property type="entry name" value="Alkaline_phosphatase_core_sf"/>
</dbReference>
<gene>
    <name evidence="5" type="ORF">HNR46_000376</name>
</gene>
<comment type="caution">
    <text evidence="5">The sequence shown here is derived from an EMBL/GenBank/DDBJ whole genome shotgun (WGS) entry which is preliminary data.</text>
</comment>
<evidence type="ECO:0000259" key="4">
    <source>
        <dbReference type="PROSITE" id="PS51820"/>
    </source>
</evidence>
<dbReference type="SUPFAM" id="SSF53649">
    <property type="entry name" value="Alkaline phosphatase-like"/>
    <property type="match status" value="1"/>
</dbReference>
<dbReference type="Gene3D" id="2.60.120.380">
    <property type="match status" value="1"/>
</dbReference>
<organism evidence="5 6">
    <name type="scientific">Haloferula luteola</name>
    <dbReference type="NCBI Taxonomy" id="595692"/>
    <lineage>
        <taxon>Bacteria</taxon>
        <taxon>Pseudomonadati</taxon>
        <taxon>Verrucomicrobiota</taxon>
        <taxon>Verrucomicrobiia</taxon>
        <taxon>Verrucomicrobiales</taxon>
        <taxon>Verrucomicrobiaceae</taxon>
        <taxon>Haloferula</taxon>
    </lineage>
</organism>
<proteinExistence type="inferred from homology"/>
<dbReference type="AlphaFoldDB" id="A0A840UWQ4"/>
<dbReference type="Gene3D" id="3.40.720.10">
    <property type="entry name" value="Alkaline Phosphatase, subunit A"/>
    <property type="match status" value="1"/>
</dbReference>
<dbReference type="InterPro" id="IPR000917">
    <property type="entry name" value="Sulfatase_N"/>
</dbReference>
<evidence type="ECO:0000313" key="6">
    <source>
        <dbReference type="Proteomes" id="UP000557717"/>
    </source>
</evidence>
<feature type="signal peptide" evidence="3">
    <location>
        <begin position="1"/>
        <end position="20"/>
    </location>
</feature>
<dbReference type="PROSITE" id="PS51820">
    <property type="entry name" value="PA14"/>
    <property type="match status" value="1"/>
</dbReference>
<keyword evidence="3" id="KW-0732">Signal</keyword>
<keyword evidence="6" id="KW-1185">Reference proteome</keyword>
<dbReference type="GO" id="GO:0016787">
    <property type="term" value="F:hydrolase activity"/>
    <property type="evidence" value="ECO:0007669"/>
    <property type="project" value="UniProtKB-KW"/>
</dbReference>
<feature type="chain" id="PRO_5032348675" evidence="3">
    <location>
        <begin position="21"/>
        <end position="694"/>
    </location>
</feature>
<protein>
    <submittedName>
        <fullName evidence="5">Arylsulfatase A-like enzyme</fullName>
    </submittedName>
</protein>
<sequence length="694" mass="76433">MTSRILLALLTFSLMLGARAERPNIVLMLCDDLGYGDLGTFFQNSRARKAQRDEPWLLTPGIDAMAASGIRLPGLYCPAPVCAPSRASLLTGVHQGHAPIRDNQFDKALPDHITLASMLRQAGYATAAVGKWGLQGKSGPQLGDWPAYPTRRGFDFFMGYVRHQDGHEHYPKEGLYGGPKEVWENDAEISATLDRCYTTDLFTARAKSWMAQTHQSAPNQPFFLYLAFDTPHAVLELPTGPYPPGSGLHGGLQWLGQPGHMINTAQGTPDHYLEPDLANATWDHDSNPNTPEEPWPDAYRRYAASVRRIDRAVTDLLQTLDDLGIGNNTLVVFTTDNGPSQESYLKGQPYEADFFNSFGPFDGIKRDCLEGGLRVGGIARWLGKIPPNLTDTAPCQFHDWMPTFADAAGIPSPARSDGVSLLPRLTGHGTPQPSTIYSEYHVDSRTPAYPEFAASRRGQKRGHMQMIRIGNHVGLRYRIQSHNDPFEIYDILHDPGQRHDLSSQLPELQQEMHDAVLRLRRPNPSAPRPYDDVPIPALELHAQPGLSRSLFPGKFPWVPDFSPLTPSHSGTSEIPQAEPTENDLGILHTGFLHAPESGEYAFRLRSDSGALLRLHRMILLENAGNPSKAASTSSKVHLAAGDHPLQLSSIHRAGVAPQLSLEWKPPGTKAFVAIPADAFGHTPHLPFPAPHKRE</sequence>
<name>A0A840UWQ4_9BACT</name>
<accession>A0A840UWQ4</accession>
<dbReference type="InterPro" id="IPR037524">
    <property type="entry name" value="PA14/GLEYA"/>
</dbReference>
<evidence type="ECO:0000256" key="2">
    <source>
        <dbReference type="ARBA" id="ARBA00022801"/>
    </source>
</evidence>
<dbReference type="Gene3D" id="3.30.1120.10">
    <property type="match status" value="1"/>
</dbReference>
<comment type="similarity">
    <text evidence="1">Belongs to the sulfatase family.</text>
</comment>
<dbReference type="PROSITE" id="PS00523">
    <property type="entry name" value="SULFATASE_1"/>
    <property type="match status" value="1"/>
</dbReference>
<evidence type="ECO:0000313" key="5">
    <source>
        <dbReference type="EMBL" id="MBB5350155.1"/>
    </source>
</evidence>
<dbReference type="PANTHER" id="PTHR43751">
    <property type="entry name" value="SULFATASE"/>
    <property type="match status" value="1"/>
</dbReference>
<dbReference type="EMBL" id="JACHFD010000001">
    <property type="protein sequence ID" value="MBB5350155.1"/>
    <property type="molecule type" value="Genomic_DNA"/>
</dbReference>
<keyword evidence="2" id="KW-0378">Hydrolase</keyword>
<dbReference type="SUPFAM" id="SSF56988">
    <property type="entry name" value="Anthrax protective antigen"/>
    <property type="match status" value="1"/>
</dbReference>
<dbReference type="InterPro" id="IPR011658">
    <property type="entry name" value="PA14_dom"/>
</dbReference>